<organism evidence="1 2">
    <name type="scientific">Ricinus communis</name>
    <name type="common">Castor bean</name>
    <dbReference type="NCBI Taxonomy" id="3988"/>
    <lineage>
        <taxon>Eukaryota</taxon>
        <taxon>Viridiplantae</taxon>
        <taxon>Streptophyta</taxon>
        <taxon>Embryophyta</taxon>
        <taxon>Tracheophyta</taxon>
        <taxon>Spermatophyta</taxon>
        <taxon>Magnoliopsida</taxon>
        <taxon>eudicotyledons</taxon>
        <taxon>Gunneridae</taxon>
        <taxon>Pentapetalae</taxon>
        <taxon>rosids</taxon>
        <taxon>fabids</taxon>
        <taxon>Malpighiales</taxon>
        <taxon>Euphorbiaceae</taxon>
        <taxon>Acalyphoideae</taxon>
        <taxon>Acalypheae</taxon>
        <taxon>Ricinus</taxon>
    </lineage>
</organism>
<evidence type="ECO:0000313" key="1">
    <source>
        <dbReference type="EMBL" id="EEF39468.1"/>
    </source>
</evidence>
<proteinExistence type="predicted"/>
<gene>
    <name evidence="1" type="ORF">RCOM_1698410</name>
</gene>
<dbReference type="AlphaFoldDB" id="B9SAA6"/>
<evidence type="ECO:0000313" key="2">
    <source>
        <dbReference type="Proteomes" id="UP000008311"/>
    </source>
</evidence>
<accession>B9SAA6</accession>
<dbReference type="EMBL" id="EQ973902">
    <property type="protein sequence ID" value="EEF39468.1"/>
    <property type="molecule type" value="Genomic_DNA"/>
</dbReference>
<dbReference type="Proteomes" id="UP000008311">
    <property type="component" value="Unassembled WGS sequence"/>
</dbReference>
<keyword evidence="2" id="KW-1185">Reference proteome</keyword>
<protein>
    <submittedName>
        <fullName evidence="1">Uncharacterized protein</fullName>
    </submittedName>
</protein>
<reference evidence="2" key="1">
    <citation type="journal article" date="2010" name="Nat. Biotechnol.">
        <title>Draft genome sequence of the oilseed species Ricinus communis.</title>
        <authorList>
            <person name="Chan A.P."/>
            <person name="Crabtree J."/>
            <person name="Zhao Q."/>
            <person name="Lorenzi H."/>
            <person name="Orvis J."/>
            <person name="Puiu D."/>
            <person name="Melake-Berhan A."/>
            <person name="Jones K.M."/>
            <person name="Redman J."/>
            <person name="Chen G."/>
            <person name="Cahoon E.B."/>
            <person name="Gedil M."/>
            <person name="Stanke M."/>
            <person name="Haas B.J."/>
            <person name="Wortman J.R."/>
            <person name="Fraser-Liggett C.M."/>
            <person name="Ravel J."/>
            <person name="Rabinowicz P.D."/>
        </authorList>
    </citation>
    <scope>NUCLEOTIDE SEQUENCE [LARGE SCALE GENOMIC DNA]</scope>
    <source>
        <strain evidence="2">cv. Hale</strain>
    </source>
</reference>
<dbReference type="InParanoid" id="B9SAA6"/>
<sequence>MSLNFPRNIQNSTTVANQQFGINFKRGPCNPILMAKEMASLRAEASPARGEEQGTLFT</sequence>
<name>B9SAA6_RICCO</name>